<evidence type="ECO:0000313" key="2">
    <source>
        <dbReference type="Proteomes" id="UP001497700"/>
    </source>
</evidence>
<evidence type="ECO:0000313" key="1">
    <source>
        <dbReference type="EMBL" id="KAI4865722.1"/>
    </source>
</evidence>
<keyword evidence="2" id="KW-1185">Reference proteome</keyword>
<proteinExistence type="predicted"/>
<reference evidence="1 2" key="1">
    <citation type="journal article" date="2022" name="New Phytol.">
        <title>Ecological generalism drives hyperdiversity of secondary metabolite gene clusters in xylarialean endophytes.</title>
        <authorList>
            <person name="Franco M.E.E."/>
            <person name="Wisecaver J.H."/>
            <person name="Arnold A.E."/>
            <person name="Ju Y.M."/>
            <person name="Slot J.C."/>
            <person name="Ahrendt S."/>
            <person name="Moore L.P."/>
            <person name="Eastman K.E."/>
            <person name="Scott K."/>
            <person name="Konkel Z."/>
            <person name="Mondo S.J."/>
            <person name="Kuo A."/>
            <person name="Hayes R.D."/>
            <person name="Haridas S."/>
            <person name="Andreopoulos B."/>
            <person name="Riley R."/>
            <person name="LaButti K."/>
            <person name="Pangilinan J."/>
            <person name="Lipzen A."/>
            <person name="Amirebrahimi M."/>
            <person name="Yan J."/>
            <person name="Adam C."/>
            <person name="Keymanesh K."/>
            <person name="Ng V."/>
            <person name="Louie K."/>
            <person name="Northen T."/>
            <person name="Drula E."/>
            <person name="Henrissat B."/>
            <person name="Hsieh H.M."/>
            <person name="Youens-Clark K."/>
            <person name="Lutzoni F."/>
            <person name="Miadlikowska J."/>
            <person name="Eastwood D.C."/>
            <person name="Hamelin R.C."/>
            <person name="Grigoriev I.V."/>
            <person name="U'Ren J.M."/>
        </authorList>
    </citation>
    <scope>NUCLEOTIDE SEQUENCE [LARGE SCALE GENOMIC DNA]</scope>
    <source>
        <strain evidence="1 2">CBS 119005</strain>
    </source>
</reference>
<organism evidence="1 2">
    <name type="scientific">Hypoxylon rubiginosum</name>
    <dbReference type="NCBI Taxonomy" id="110542"/>
    <lineage>
        <taxon>Eukaryota</taxon>
        <taxon>Fungi</taxon>
        <taxon>Dikarya</taxon>
        <taxon>Ascomycota</taxon>
        <taxon>Pezizomycotina</taxon>
        <taxon>Sordariomycetes</taxon>
        <taxon>Xylariomycetidae</taxon>
        <taxon>Xylariales</taxon>
        <taxon>Hypoxylaceae</taxon>
        <taxon>Hypoxylon</taxon>
    </lineage>
</organism>
<dbReference type="Proteomes" id="UP001497700">
    <property type="component" value="Unassembled WGS sequence"/>
</dbReference>
<sequence>MANLPFKSSITVTYIGTATAIIDIDGITFLTDPYFSPEGTEWDVGIATLTSHYEPALTLDQLPPIDVVLLSHEDHPDNLDELSRNRLLDGRRVLTTIDGASKLAPRPGVRGLRPWETTALHVGGKRFDVTATPCQHLPGGECTGFLLTTADFGATGGRPNAVYFSGDTVYLPELAPRVRDRFHVSLALLNLGAAAVVLPGADRPLQITMDGAQAARLFRELDADALVPLHFEAWDHFSQKGKQPVASAFEAQGISDKVYWLEPGKPRKVV</sequence>
<protein>
    <submittedName>
        <fullName evidence="1">Metallo-hydrolase/oxidoreductase</fullName>
    </submittedName>
</protein>
<gene>
    <name evidence="1" type="ORF">F4820DRAFT_282674</name>
</gene>
<name>A0ACB9Z2K2_9PEZI</name>
<dbReference type="EMBL" id="MU393468">
    <property type="protein sequence ID" value="KAI4865722.1"/>
    <property type="molecule type" value="Genomic_DNA"/>
</dbReference>
<accession>A0ACB9Z2K2</accession>
<comment type="caution">
    <text evidence="1">The sequence shown here is derived from an EMBL/GenBank/DDBJ whole genome shotgun (WGS) entry which is preliminary data.</text>
</comment>